<dbReference type="PANTHER" id="PTHR11972:SF148">
    <property type="entry name" value="FERRIC REDUCTION OXIDASE 3, MITOCHONDRIAL-RELATED"/>
    <property type="match status" value="1"/>
</dbReference>
<evidence type="ECO:0000256" key="17">
    <source>
        <dbReference type="ARBA" id="ARBA00050970"/>
    </source>
</evidence>
<keyword evidence="9" id="KW-0274">FAD</keyword>
<feature type="transmembrane region" description="Helical" evidence="20">
    <location>
        <begin position="108"/>
        <end position="127"/>
    </location>
</feature>
<comment type="catalytic activity">
    <reaction evidence="17">
        <text>2 a Fe(II)-siderophore + NAD(+) + H(+) = 2 a Fe(III)-siderophore + NADH</text>
        <dbReference type="Rhea" id="RHEA:15061"/>
        <dbReference type="Rhea" id="RHEA-COMP:11342"/>
        <dbReference type="Rhea" id="RHEA-COMP:11344"/>
        <dbReference type="ChEBI" id="CHEBI:15378"/>
        <dbReference type="ChEBI" id="CHEBI:29033"/>
        <dbReference type="ChEBI" id="CHEBI:29034"/>
        <dbReference type="ChEBI" id="CHEBI:57540"/>
        <dbReference type="ChEBI" id="CHEBI:57945"/>
        <dbReference type="EC" id="1.16.1.7"/>
    </reaction>
</comment>
<dbReference type="Pfam" id="PF08030">
    <property type="entry name" value="NAD_binding_6"/>
    <property type="match status" value="1"/>
</dbReference>
<evidence type="ECO:0000256" key="8">
    <source>
        <dbReference type="ARBA" id="ARBA00022723"/>
    </source>
</evidence>
<dbReference type="SFLD" id="SFLDG01168">
    <property type="entry name" value="Ferric_reductase_subgroup_(FRE"/>
    <property type="match status" value="1"/>
</dbReference>
<evidence type="ECO:0000256" key="10">
    <source>
        <dbReference type="ARBA" id="ARBA00022982"/>
    </source>
</evidence>
<evidence type="ECO:0000256" key="12">
    <source>
        <dbReference type="ARBA" id="ARBA00023002"/>
    </source>
</evidence>
<evidence type="ECO:0000256" key="14">
    <source>
        <dbReference type="ARBA" id="ARBA00023027"/>
    </source>
</evidence>
<dbReference type="GO" id="GO:0046872">
    <property type="term" value="F:metal ion binding"/>
    <property type="evidence" value="ECO:0007669"/>
    <property type="project" value="UniProtKB-KW"/>
</dbReference>
<evidence type="ECO:0000256" key="7">
    <source>
        <dbReference type="ARBA" id="ARBA00022692"/>
    </source>
</evidence>
<keyword evidence="8" id="KW-0479">Metal-binding</keyword>
<dbReference type="GO" id="GO:0006811">
    <property type="term" value="P:monoatomic ion transport"/>
    <property type="evidence" value="ECO:0007669"/>
    <property type="project" value="UniProtKB-KW"/>
</dbReference>
<dbReference type="PROSITE" id="PS51384">
    <property type="entry name" value="FAD_FR"/>
    <property type="match status" value="1"/>
</dbReference>
<dbReference type="STRING" id="81985.R0GV58"/>
<dbReference type="SFLD" id="SFLDS00052">
    <property type="entry name" value="Ferric_Reductase_Domain"/>
    <property type="match status" value="1"/>
</dbReference>
<dbReference type="OrthoDB" id="167398at2759"/>
<feature type="transmembrane region" description="Helical" evidence="20">
    <location>
        <begin position="342"/>
        <end position="361"/>
    </location>
</feature>
<feature type="transmembrane region" description="Helical" evidence="20">
    <location>
        <begin position="157"/>
        <end position="177"/>
    </location>
</feature>
<dbReference type="eggNOG" id="KOG0039">
    <property type="taxonomic scope" value="Eukaryota"/>
</dbReference>
<accession>R0GV58</accession>
<dbReference type="InterPro" id="IPR050369">
    <property type="entry name" value="RBOH/FRE"/>
</dbReference>
<proteinExistence type="inferred from homology"/>
<keyword evidence="23" id="KW-1185">Reference proteome</keyword>
<dbReference type="InterPro" id="IPR013130">
    <property type="entry name" value="Fe3_Rdtase_TM_dom"/>
</dbReference>
<dbReference type="InterPro" id="IPR013112">
    <property type="entry name" value="FAD-bd_8"/>
</dbReference>
<keyword evidence="16 20" id="KW-0472">Membrane</keyword>
<dbReference type="Proteomes" id="UP000029121">
    <property type="component" value="Unassembled WGS sequence"/>
</dbReference>
<feature type="transmembrane region" description="Helical" evidence="20">
    <location>
        <begin position="677"/>
        <end position="698"/>
    </location>
</feature>
<dbReference type="CDD" id="cd06186">
    <property type="entry name" value="NOX_Duox_like_FAD_NADP"/>
    <property type="match status" value="1"/>
</dbReference>
<keyword evidence="15" id="KW-0406">Ion transport</keyword>
<dbReference type="SUPFAM" id="SSF52343">
    <property type="entry name" value="Ferredoxin reductase-like, C-terminal NADP-linked domain"/>
    <property type="match status" value="1"/>
</dbReference>
<keyword evidence="11 20" id="KW-1133">Transmembrane helix</keyword>
<evidence type="ECO:0000256" key="16">
    <source>
        <dbReference type="ARBA" id="ARBA00023136"/>
    </source>
</evidence>
<evidence type="ECO:0000256" key="20">
    <source>
        <dbReference type="SAM" id="Phobius"/>
    </source>
</evidence>
<dbReference type="InterPro" id="IPR039261">
    <property type="entry name" value="FNR_nucleotide-bd"/>
</dbReference>
<keyword evidence="7 20" id="KW-0812">Transmembrane</keyword>
<gene>
    <name evidence="22" type="ORF">CARUB_v10008345mg</name>
</gene>
<dbReference type="InterPro" id="IPR013121">
    <property type="entry name" value="Fe_red_NAD-bd_6"/>
</dbReference>
<keyword evidence="4" id="KW-0813">Transport</keyword>
<organism evidence="22 23">
    <name type="scientific">Capsella rubella</name>
    <dbReference type="NCBI Taxonomy" id="81985"/>
    <lineage>
        <taxon>Eukaryota</taxon>
        <taxon>Viridiplantae</taxon>
        <taxon>Streptophyta</taxon>
        <taxon>Embryophyta</taxon>
        <taxon>Tracheophyta</taxon>
        <taxon>Spermatophyta</taxon>
        <taxon>Magnoliopsida</taxon>
        <taxon>eudicotyledons</taxon>
        <taxon>Gunneridae</taxon>
        <taxon>Pentapetalae</taxon>
        <taxon>rosids</taxon>
        <taxon>malvids</taxon>
        <taxon>Brassicales</taxon>
        <taxon>Brassicaceae</taxon>
        <taxon>Camelineae</taxon>
        <taxon>Capsella</taxon>
    </lineage>
</organism>
<evidence type="ECO:0000259" key="21">
    <source>
        <dbReference type="PROSITE" id="PS51384"/>
    </source>
</evidence>
<keyword evidence="10" id="KW-0249">Electron transport</keyword>
<keyword evidence="13" id="KW-0408">Iron</keyword>
<evidence type="ECO:0000256" key="5">
    <source>
        <dbReference type="ARBA" id="ARBA00022617"/>
    </source>
</evidence>
<dbReference type="EC" id="1.16.1.7" evidence="18"/>
<dbReference type="EMBL" id="KB870805">
    <property type="protein sequence ID" value="EOA39701.1"/>
    <property type="molecule type" value="Genomic_DNA"/>
</dbReference>
<dbReference type="GO" id="GO:0140618">
    <property type="term" value="F:ferric-chelate reductase (NADH) activity"/>
    <property type="evidence" value="ECO:0007669"/>
    <property type="project" value="UniProtKB-EC"/>
</dbReference>
<feature type="transmembrane region" description="Helical" evidence="20">
    <location>
        <begin position="305"/>
        <end position="327"/>
    </location>
</feature>
<name>R0GV58_9BRAS</name>
<evidence type="ECO:0000313" key="22">
    <source>
        <dbReference type="EMBL" id="EOA39701.1"/>
    </source>
</evidence>
<evidence type="ECO:0000256" key="11">
    <source>
        <dbReference type="ARBA" id="ARBA00022989"/>
    </source>
</evidence>
<evidence type="ECO:0000256" key="18">
    <source>
        <dbReference type="ARBA" id="ARBA00066905"/>
    </source>
</evidence>
<keyword evidence="6" id="KW-0285">Flavoprotein</keyword>
<evidence type="ECO:0000256" key="15">
    <source>
        <dbReference type="ARBA" id="ARBA00023065"/>
    </source>
</evidence>
<evidence type="ECO:0000256" key="9">
    <source>
        <dbReference type="ARBA" id="ARBA00022827"/>
    </source>
</evidence>
<dbReference type="Pfam" id="PF01794">
    <property type="entry name" value="Ferric_reduct"/>
    <property type="match status" value="1"/>
</dbReference>
<keyword evidence="5" id="KW-0349">Heme</keyword>
<evidence type="ECO:0000256" key="19">
    <source>
        <dbReference type="SAM" id="MobiDB-lite"/>
    </source>
</evidence>
<dbReference type="Pfam" id="PF08022">
    <property type="entry name" value="FAD_binding_8"/>
    <property type="match status" value="1"/>
</dbReference>
<evidence type="ECO:0000256" key="3">
    <source>
        <dbReference type="ARBA" id="ARBA00006278"/>
    </source>
</evidence>
<keyword evidence="12" id="KW-0560">Oxidoreductase</keyword>
<dbReference type="FunFam" id="3.40.50.80:FF:000039">
    <property type="entry name" value="Ferric reduction oxidase 3"/>
    <property type="match status" value="1"/>
</dbReference>
<dbReference type="Gene3D" id="3.40.50.80">
    <property type="entry name" value="Nucleotide-binding domain of ferredoxin-NADP reductase (FNR) module"/>
    <property type="match status" value="2"/>
</dbReference>
<evidence type="ECO:0000256" key="13">
    <source>
        <dbReference type="ARBA" id="ARBA00023004"/>
    </source>
</evidence>
<comment type="subcellular location">
    <subcellularLocation>
        <location evidence="2">Membrane</location>
        <topology evidence="2">Multi-pass membrane protein</topology>
    </subcellularLocation>
</comment>
<reference evidence="23" key="1">
    <citation type="journal article" date="2013" name="Nat. Genet.">
        <title>The Capsella rubella genome and the genomic consequences of rapid mating system evolution.</title>
        <authorList>
            <person name="Slotte T."/>
            <person name="Hazzouri K.M."/>
            <person name="Agren J.A."/>
            <person name="Koenig D."/>
            <person name="Maumus F."/>
            <person name="Guo Y.L."/>
            <person name="Steige K."/>
            <person name="Platts A.E."/>
            <person name="Escobar J.S."/>
            <person name="Newman L.K."/>
            <person name="Wang W."/>
            <person name="Mandakova T."/>
            <person name="Vello E."/>
            <person name="Smith L.M."/>
            <person name="Henz S.R."/>
            <person name="Steffen J."/>
            <person name="Takuno S."/>
            <person name="Brandvain Y."/>
            <person name="Coop G."/>
            <person name="Andolfatto P."/>
            <person name="Hu T.T."/>
            <person name="Blanchette M."/>
            <person name="Clark R.M."/>
            <person name="Quesneville H."/>
            <person name="Nordborg M."/>
            <person name="Gaut B.S."/>
            <person name="Lysak M.A."/>
            <person name="Jenkins J."/>
            <person name="Grimwood J."/>
            <person name="Chapman J."/>
            <person name="Prochnik S."/>
            <person name="Shu S."/>
            <person name="Rokhsar D."/>
            <person name="Schmutz J."/>
            <person name="Weigel D."/>
            <person name="Wright S.I."/>
        </authorList>
    </citation>
    <scope>NUCLEOTIDE SEQUENCE [LARGE SCALE GENOMIC DNA]</scope>
    <source>
        <strain evidence="23">cv. Monte Gargano</strain>
    </source>
</reference>
<dbReference type="AlphaFoldDB" id="R0GV58"/>
<keyword evidence="14" id="KW-0520">NAD</keyword>
<comment type="cofactor">
    <cofactor evidence="1">
        <name>FAD</name>
        <dbReference type="ChEBI" id="CHEBI:57692"/>
    </cofactor>
</comment>
<sequence>MTWYEKVKNRFKERCRERGETRRRERERRERRGETRRIGSKVDDVTKERRSGEPRAVLDIQRGCLMVARGSLMMARGRCSFPSPVRKSKQSHKYPLKRETKKEMIKNVIKLLTMVILIGTLVIWIMMPTSTYKKVWLKSMRAKLGNSVYFGRPGVNLLIYMFPMILLAFLGSIHLHLKKQTTVNQFNSEVERKKKREKYGALKRPMLVKGLGIVTVTEVMFLMMFLALLLWSLANYFYRTFTTITPQSVPIDGDNLWQARLDSIAVRLGLTGNICLGFLFYPVARGSSLLAAIGLTSESSIKYHIWLGNLVMTLLTSHGLCYCIYWISTNQVFQMLEWDRTGISHLAGEIALVAGLVMWSTTFPKIRRRFFEVFFYTHHLYMVFMLFFVFHVGISYALISFPGFYIFIIDRFLRFLQSRNNVKLVSARVLPCETVELNFSKNPMLIYSPTSTLFVNIPSISKLQWHPFTITSSSKLEPKKLSVMIKSQGKWSTKLYHMLSSSNQIDRLAVSVEGPYGPASTDYLRHESLVMVSGGSGITPFISIIRDILYISSTNTCKIPKMTLICAFKTSSDLSMLNLILPTSAEIPSFVDIQIKAFVTREKESTCNVNIIKTLDFKPYVSDQPISPILGPNSWLWLATILSSSFMIFITIIAMITKYHINPIDQSSEKYTSAYKSLIYLLAISISVVASSTVAILCNKKKYYKEKDESVDVLSPLMIESSPDQLLSGFTNIHYGERPNLKKLIGGLKGSSVGVLVCGPRKMKEEVANICSFGSAENLQFESISFSW</sequence>
<comment type="similarity">
    <text evidence="3">Belongs to the ferric reductase (FRE) family.</text>
</comment>
<feature type="transmembrane region" description="Helical" evidence="20">
    <location>
        <begin position="206"/>
        <end position="231"/>
    </location>
</feature>
<feature type="transmembrane region" description="Helical" evidence="20">
    <location>
        <begin position="635"/>
        <end position="657"/>
    </location>
</feature>
<evidence type="ECO:0000256" key="4">
    <source>
        <dbReference type="ARBA" id="ARBA00022448"/>
    </source>
</evidence>
<protein>
    <recommendedName>
        <fullName evidence="18">ferric-chelate reductase (NADH)</fullName>
        <ecNumber evidence="18">1.16.1.7</ecNumber>
    </recommendedName>
</protein>
<evidence type="ECO:0000256" key="2">
    <source>
        <dbReference type="ARBA" id="ARBA00004141"/>
    </source>
</evidence>
<dbReference type="GO" id="GO:0005886">
    <property type="term" value="C:plasma membrane"/>
    <property type="evidence" value="ECO:0007669"/>
    <property type="project" value="TreeGrafter"/>
</dbReference>
<evidence type="ECO:0000313" key="23">
    <source>
        <dbReference type="Proteomes" id="UP000029121"/>
    </source>
</evidence>
<evidence type="ECO:0000256" key="6">
    <source>
        <dbReference type="ARBA" id="ARBA00022630"/>
    </source>
</evidence>
<evidence type="ECO:0000256" key="1">
    <source>
        <dbReference type="ARBA" id="ARBA00001974"/>
    </source>
</evidence>
<feature type="transmembrane region" description="Helical" evidence="20">
    <location>
        <begin position="264"/>
        <end position="284"/>
    </location>
</feature>
<dbReference type="PANTHER" id="PTHR11972">
    <property type="entry name" value="NADPH OXIDASE"/>
    <property type="match status" value="1"/>
</dbReference>
<feature type="domain" description="FAD-binding FR-type" evidence="21">
    <location>
        <begin position="417"/>
        <end position="522"/>
    </location>
</feature>
<dbReference type="InterPro" id="IPR017927">
    <property type="entry name" value="FAD-bd_FR_type"/>
</dbReference>
<dbReference type="KEGG" id="crb:17900195"/>
<feature type="region of interest" description="Disordered" evidence="19">
    <location>
        <begin position="15"/>
        <end position="50"/>
    </location>
</feature>